<evidence type="ECO:0000256" key="3">
    <source>
        <dbReference type="PROSITE-ProRule" id="PRU00023"/>
    </source>
</evidence>
<organism evidence="4 5">
    <name type="scientific">Legionella wadsworthii</name>
    <dbReference type="NCBI Taxonomy" id="28088"/>
    <lineage>
        <taxon>Bacteria</taxon>
        <taxon>Pseudomonadati</taxon>
        <taxon>Pseudomonadota</taxon>
        <taxon>Gammaproteobacteria</taxon>
        <taxon>Legionellales</taxon>
        <taxon>Legionellaceae</taxon>
        <taxon>Legionella</taxon>
    </lineage>
</organism>
<gene>
    <name evidence="4" type="ORF">NCTC11532_00451</name>
</gene>
<dbReference type="Proteomes" id="UP000255297">
    <property type="component" value="Unassembled WGS sequence"/>
</dbReference>
<dbReference type="InterPro" id="IPR051165">
    <property type="entry name" value="Multifunctional_ANK_Repeat"/>
</dbReference>
<dbReference type="Pfam" id="PF12796">
    <property type="entry name" value="Ank_2"/>
    <property type="match status" value="1"/>
</dbReference>
<evidence type="ECO:0000313" key="5">
    <source>
        <dbReference type="Proteomes" id="UP000255297"/>
    </source>
</evidence>
<evidence type="ECO:0000256" key="2">
    <source>
        <dbReference type="ARBA" id="ARBA00023043"/>
    </source>
</evidence>
<dbReference type="AlphaFoldDB" id="A0A378LW45"/>
<dbReference type="SMART" id="SM00248">
    <property type="entry name" value="ANK"/>
    <property type="match status" value="5"/>
</dbReference>
<keyword evidence="5" id="KW-1185">Reference proteome</keyword>
<name>A0A378LW45_9GAMM</name>
<keyword evidence="1" id="KW-0677">Repeat</keyword>
<dbReference type="EMBL" id="UGPB01000001">
    <property type="protein sequence ID" value="STY28281.1"/>
    <property type="molecule type" value="Genomic_DNA"/>
</dbReference>
<evidence type="ECO:0000256" key="1">
    <source>
        <dbReference type="ARBA" id="ARBA00022737"/>
    </source>
</evidence>
<dbReference type="SUPFAM" id="SSF48403">
    <property type="entry name" value="Ankyrin repeat"/>
    <property type="match status" value="1"/>
</dbReference>
<dbReference type="RefSeq" id="WP_115262253.1">
    <property type="nucleotide sequence ID" value="NZ_UGPB01000001.1"/>
</dbReference>
<reference evidence="4 5" key="1">
    <citation type="submission" date="2018-06" db="EMBL/GenBank/DDBJ databases">
        <authorList>
            <consortium name="Pathogen Informatics"/>
            <person name="Doyle S."/>
        </authorList>
    </citation>
    <scope>NUCLEOTIDE SEQUENCE [LARGE SCALE GENOMIC DNA]</scope>
    <source>
        <strain evidence="4 5">NCTC11532</strain>
    </source>
</reference>
<proteinExistence type="predicted"/>
<keyword evidence="2 3" id="KW-0040">ANK repeat</keyword>
<sequence>MIIGPYYSTDSGWVRFRQQGNHMVAETAKSPESAWETSHKEYWDVEDSESKKSFRFLLKEGKLFRIHHGEEEGVSNTFRALIDGQHLEWQPMDAFALDATNSHIGDYFALNDLDDEQVSLILTNMSLTELQKIGKLNKRLFHLANEQIIPKITGIGVPQFTGYDEKIGKDSDATQLFWKHNFERHFPYYKVNGNVNWQIEFEQTATRDYQQLSPKMRRLFSLAKEGDAHSISELIPTLTPEEIIQTDANGFALAYWLVRQGLQDQADFFYQQVKTYQYQSKLGEENLRVPQWAVICNQDPSLYGAFTPSRTSVDEGSLSQLELAVKYGNQKWVEDLITRGAKSKIIFDLAVEFGHYEVFKYLFNHLEVKGKVYKDKTISHFKESILPLAAEKGRTAVVHLLLEKYPYMLREPEQIKVLFKKAVLGGNEHLIELFGNLLLPFEFENDSLEVLNILREQPDYNIHATLANGLTPIQLAVDSGAYKVVKQLVDLGVDLHQKDSRGNSLLHLAALSENDNKKEKIAKIADFLIENGLEVDAVNDEGKTPLYITFTGLRSSLKRPTFFRLLLCGGKLDREIIKAKPLPEGPEAEYPINQVTDYLFKFRSFLGRIFNDKIPMDFSIGGQNAAVRKIFNENPEMPRGEAIFTILLSDKVDPSLLSKLAKKKGKEEVVSFLRALPAQEELAYINSILDEQNDHALKSFFHVQRGLLKPSIERGQLFVLKQRQKELTTSTSERVEDRIKPKPLHKIDKAYVNVMSISPPTREDNIRKVLQLLDSDLMKNQEGFTPHIIREIREKIERIDPKETLTVVSILNEIRGVIASMDEKGDEKNDIVISVLDVFAKKKTALFK</sequence>
<accession>A0A378LW45</accession>
<dbReference type="STRING" id="1122170.GCA_000701265_02227"/>
<feature type="repeat" description="ANK" evidence="3">
    <location>
        <begin position="501"/>
        <end position="540"/>
    </location>
</feature>
<dbReference type="PANTHER" id="PTHR24123">
    <property type="entry name" value="ANKYRIN REPEAT-CONTAINING"/>
    <property type="match status" value="1"/>
</dbReference>
<feature type="repeat" description="ANK" evidence="3">
    <location>
        <begin position="468"/>
        <end position="500"/>
    </location>
</feature>
<dbReference type="Gene3D" id="1.25.40.20">
    <property type="entry name" value="Ankyrin repeat-containing domain"/>
    <property type="match status" value="1"/>
</dbReference>
<evidence type="ECO:0000313" key="4">
    <source>
        <dbReference type="EMBL" id="STY28281.1"/>
    </source>
</evidence>
<dbReference type="InterPro" id="IPR036770">
    <property type="entry name" value="Ankyrin_rpt-contain_sf"/>
</dbReference>
<protein>
    <submittedName>
        <fullName evidence="4">Ankyrin repeats (3 copies)</fullName>
    </submittedName>
</protein>
<dbReference type="OrthoDB" id="8960888at2"/>
<dbReference type="PROSITE" id="PS50297">
    <property type="entry name" value="ANK_REP_REGION"/>
    <property type="match status" value="1"/>
</dbReference>
<dbReference type="PANTHER" id="PTHR24123:SF33">
    <property type="entry name" value="PROTEIN HOS4"/>
    <property type="match status" value="1"/>
</dbReference>
<dbReference type="InterPro" id="IPR002110">
    <property type="entry name" value="Ankyrin_rpt"/>
</dbReference>
<dbReference type="PROSITE" id="PS50088">
    <property type="entry name" value="ANK_REPEAT"/>
    <property type="match status" value="2"/>
</dbReference>